<accession>A0A830ZTK3</accession>
<organism evidence="1 2">
    <name type="scientific">Erwinia amylovora NBRC 12687 = CFBP 1232</name>
    <dbReference type="NCBI Taxonomy" id="1219359"/>
    <lineage>
        <taxon>Bacteria</taxon>
        <taxon>Pseudomonadati</taxon>
        <taxon>Pseudomonadota</taxon>
        <taxon>Gammaproteobacteria</taxon>
        <taxon>Enterobacterales</taxon>
        <taxon>Erwiniaceae</taxon>
        <taxon>Erwinia</taxon>
    </lineage>
</organism>
<reference evidence="1 2" key="1">
    <citation type="submission" date="2012-11" db="EMBL/GenBank/DDBJ databases">
        <authorList>
            <person name="Linke B."/>
        </authorList>
    </citation>
    <scope>NUCLEOTIDE SEQUENCE [LARGE SCALE GENOMIC DNA]</scope>
    <source>
        <strain evidence="2">CFBP 1232</strain>
    </source>
</reference>
<evidence type="ECO:0000313" key="1">
    <source>
        <dbReference type="EMBL" id="CCO94029.1"/>
    </source>
</evidence>
<gene>
    <name evidence="1" type="ORF">BN437_2101</name>
</gene>
<proteinExistence type="predicted"/>
<comment type="caution">
    <text evidence="1">The sequence shown here is derived from an EMBL/GenBank/DDBJ whole genome shotgun (WGS) entry which is preliminary data.</text>
</comment>
<dbReference type="EMBL" id="CAPB01000021">
    <property type="protein sequence ID" value="CCO94029.1"/>
    <property type="molecule type" value="Genomic_DNA"/>
</dbReference>
<evidence type="ECO:0000313" key="2">
    <source>
        <dbReference type="Proteomes" id="UP000013111"/>
    </source>
</evidence>
<name>A0A830ZTK3_ERWAM</name>
<dbReference type="AlphaFoldDB" id="A0A830ZTK3"/>
<dbReference type="Proteomes" id="UP000013111">
    <property type="component" value="Unassembled WGS sequence"/>
</dbReference>
<sequence length="52" mass="6030">MPFSRAMAARGRALAREYRSLLPGVNMTIGKQEPFRYPARQFYHREKLCSGL</sequence>
<protein>
    <submittedName>
        <fullName evidence="1">Uncharacterized protein</fullName>
    </submittedName>
</protein>
<reference evidence="1 2" key="2">
    <citation type="submission" date="2013-04" db="EMBL/GenBank/DDBJ databases">
        <title>Comparative genomics of 12 strains of Erwinia amylovora identifies a pan-genome with a large conserved core and provides insights into host specificity.</title>
        <authorList>
            <person name="Mann R.A."/>
            <person name="Smits T.H.M."/>
            <person name="Buehlmann A."/>
            <person name="Blom J."/>
            <person name="Goesmann A."/>
            <person name="Frey J.E."/>
            <person name="Plummer K.M."/>
            <person name="Beer S.V."/>
            <person name="Luck J."/>
            <person name="Duffy B."/>
            <person name="Rodoni B."/>
        </authorList>
    </citation>
    <scope>NUCLEOTIDE SEQUENCE [LARGE SCALE GENOMIC DNA]</scope>
    <source>
        <strain evidence="2">CFBP 1232</strain>
    </source>
</reference>